<feature type="transmembrane region" description="Helical" evidence="1">
    <location>
        <begin position="117"/>
        <end position="136"/>
    </location>
</feature>
<dbReference type="PANTHER" id="PTHR40106">
    <property type="entry name" value="INNER MEMBRANE PROTEIN RCLC"/>
    <property type="match status" value="1"/>
</dbReference>
<name>A0A841JTC7_9BACT</name>
<keyword evidence="1" id="KW-0472">Membrane</keyword>
<dbReference type="GO" id="GO:1901530">
    <property type="term" value="P:response to hypochlorite"/>
    <property type="evidence" value="ECO:0007669"/>
    <property type="project" value="TreeGrafter"/>
</dbReference>
<dbReference type="PANTHER" id="PTHR40106:SF1">
    <property type="entry name" value="INNER MEMBRANE PROTEIN RCLC"/>
    <property type="match status" value="1"/>
</dbReference>
<keyword evidence="1" id="KW-0812">Transmembrane</keyword>
<proteinExistence type="predicted"/>
<gene>
    <name evidence="2" type="ORF">HNQ77_002362</name>
</gene>
<accession>A0A841JTC7</accession>
<keyword evidence="3" id="KW-1185">Reference proteome</keyword>
<feature type="transmembrane region" description="Helical" evidence="1">
    <location>
        <begin position="156"/>
        <end position="176"/>
    </location>
</feature>
<dbReference type="InterPro" id="IPR007339">
    <property type="entry name" value="RclC-like"/>
</dbReference>
<dbReference type="Pfam" id="PF04224">
    <property type="entry name" value="DUF417"/>
    <property type="match status" value="1"/>
</dbReference>
<evidence type="ECO:0000256" key="1">
    <source>
        <dbReference type="SAM" id="Phobius"/>
    </source>
</evidence>
<evidence type="ECO:0000313" key="3">
    <source>
        <dbReference type="Proteomes" id="UP000538666"/>
    </source>
</evidence>
<protein>
    <submittedName>
        <fullName evidence="2">Putative membrane protein YkgB</fullName>
    </submittedName>
</protein>
<reference evidence="2 3" key="1">
    <citation type="submission" date="2020-08" db="EMBL/GenBank/DDBJ databases">
        <title>Genomic Encyclopedia of Type Strains, Phase IV (KMG-IV): sequencing the most valuable type-strain genomes for metagenomic binning, comparative biology and taxonomic classification.</title>
        <authorList>
            <person name="Goeker M."/>
        </authorList>
    </citation>
    <scope>NUCLEOTIDE SEQUENCE [LARGE SCALE GENOMIC DNA]</scope>
    <source>
        <strain evidence="2 3">DSM 103733</strain>
    </source>
</reference>
<feature type="transmembrane region" description="Helical" evidence="1">
    <location>
        <begin position="90"/>
        <end position="110"/>
    </location>
</feature>
<organism evidence="2 3">
    <name type="scientific">Silvibacterium bohemicum</name>
    <dbReference type="NCBI Taxonomy" id="1577686"/>
    <lineage>
        <taxon>Bacteria</taxon>
        <taxon>Pseudomonadati</taxon>
        <taxon>Acidobacteriota</taxon>
        <taxon>Terriglobia</taxon>
        <taxon>Terriglobales</taxon>
        <taxon>Acidobacteriaceae</taxon>
        <taxon>Silvibacterium</taxon>
    </lineage>
</organism>
<keyword evidence="1" id="KW-1133">Transmembrane helix</keyword>
<dbReference type="Proteomes" id="UP000538666">
    <property type="component" value="Unassembled WGS sequence"/>
</dbReference>
<dbReference type="InterPro" id="IPR016865">
    <property type="entry name" value="RclC"/>
</dbReference>
<dbReference type="EMBL" id="JACHEK010000004">
    <property type="protein sequence ID" value="MBB6144410.1"/>
    <property type="molecule type" value="Genomic_DNA"/>
</dbReference>
<feature type="transmembrane region" description="Helical" evidence="1">
    <location>
        <begin position="7"/>
        <end position="30"/>
    </location>
</feature>
<sequence>MERFFQFAAGLDIWGVRLLRIALFIVLVWIGGLKVTDYEADGIVPLIANSPFMSFLYTHPAPEYRTHTSPEGKVSDANHQWEESNRTYPVSYALGVAIITIAILIVLAPVAPRISAIGSLLLVCMSFTTLSFLVTTPEAWVQPLGAATHGFPYLSIAGRLIVKDCIMMAAAVVTLADSAKRVLARRSANA</sequence>
<dbReference type="GO" id="GO:0005886">
    <property type="term" value="C:plasma membrane"/>
    <property type="evidence" value="ECO:0007669"/>
    <property type="project" value="TreeGrafter"/>
</dbReference>
<dbReference type="OrthoDB" id="1118972at2"/>
<evidence type="ECO:0000313" key="2">
    <source>
        <dbReference type="EMBL" id="MBB6144410.1"/>
    </source>
</evidence>
<comment type="caution">
    <text evidence="2">The sequence shown here is derived from an EMBL/GenBank/DDBJ whole genome shotgun (WGS) entry which is preliminary data.</text>
</comment>
<dbReference type="AlphaFoldDB" id="A0A841JTC7"/>
<dbReference type="PIRSF" id="PIRSF028065">
    <property type="entry name" value="UCP028065"/>
    <property type="match status" value="1"/>
</dbReference>
<dbReference type="RefSeq" id="WP_050058964.1">
    <property type="nucleotide sequence ID" value="NZ_JACHEK010000004.1"/>
</dbReference>